<dbReference type="GO" id="GO:0009725">
    <property type="term" value="P:response to hormone"/>
    <property type="evidence" value="ECO:0007669"/>
    <property type="project" value="InterPro"/>
</dbReference>
<dbReference type="GO" id="GO:0003677">
    <property type="term" value="F:DNA binding"/>
    <property type="evidence" value="ECO:0007669"/>
    <property type="project" value="UniProtKB-KW"/>
</dbReference>
<dbReference type="AlphaFoldDB" id="A0A9Q0ZG80"/>
<protein>
    <submittedName>
        <fullName evidence="7">AUXIN RESPONSE FACTOR 4-RELATED</fullName>
    </submittedName>
</protein>
<evidence type="ECO:0000256" key="6">
    <source>
        <dbReference type="SAM" id="MobiDB-lite"/>
    </source>
</evidence>
<comment type="caution">
    <text evidence="7">The sequence shown here is derived from an EMBL/GenBank/DDBJ whole genome shotgun (WGS) entry which is preliminary data.</text>
</comment>
<keyword evidence="5" id="KW-0539">Nucleus</keyword>
<dbReference type="Proteomes" id="UP001151752">
    <property type="component" value="Chromosome 7"/>
</dbReference>
<reference evidence="7" key="2">
    <citation type="journal article" date="2023" name="Int. J. Mol. Sci.">
        <title>De Novo Assembly and Annotation of 11 Diverse Shrub Willow (Salix) Genomes Reveals Novel Gene Organization in Sex-Linked Regions.</title>
        <authorList>
            <person name="Hyden B."/>
            <person name="Feng K."/>
            <person name="Yates T.B."/>
            <person name="Jawdy S."/>
            <person name="Cereghino C."/>
            <person name="Smart L.B."/>
            <person name="Muchero W."/>
        </authorList>
    </citation>
    <scope>NUCLEOTIDE SEQUENCE</scope>
    <source>
        <tissue evidence="7">Shoot tip</tissue>
    </source>
</reference>
<evidence type="ECO:0000313" key="8">
    <source>
        <dbReference type="Proteomes" id="UP001151752"/>
    </source>
</evidence>
<comment type="subcellular location">
    <subcellularLocation>
        <location evidence="1">Nucleus</location>
    </subcellularLocation>
</comment>
<keyword evidence="8" id="KW-1185">Reference proteome</keyword>
<evidence type="ECO:0000256" key="2">
    <source>
        <dbReference type="ARBA" id="ARBA00023015"/>
    </source>
</evidence>
<dbReference type="EMBL" id="JAPFFM010000011">
    <property type="protein sequence ID" value="KAJ6733410.1"/>
    <property type="molecule type" value="Genomic_DNA"/>
</dbReference>
<dbReference type="GO" id="GO:0006355">
    <property type="term" value="P:regulation of DNA-templated transcription"/>
    <property type="evidence" value="ECO:0007669"/>
    <property type="project" value="InterPro"/>
</dbReference>
<keyword evidence="2" id="KW-0805">Transcription regulation</keyword>
<evidence type="ECO:0000256" key="4">
    <source>
        <dbReference type="ARBA" id="ARBA00023163"/>
    </source>
</evidence>
<dbReference type="PANTHER" id="PTHR31384">
    <property type="entry name" value="AUXIN RESPONSE FACTOR 4-RELATED"/>
    <property type="match status" value="1"/>
</dbReference>
<proteinExistence type="predicted"/>
<feature type="region of interest" description="Disordered" evidence="6">
    <location>
        <begin position="10"/>
        <end position="37"/>
    </location>
</feature>
<evidence type="ECO:0000313" key="7">
    <source>
        <dbReference type="EMBL" id="KAJ6733410.1"/>
    </source>
</evidence>
<dbReference type="SUPFAM" id="SSF101936">
    <property type="entry name" value="DNA-binding pseudobarrel domain"/>
    <property type="match status" value="1"/>
</dbReference>
<dbReference type="PANTHER" id="PTHR31384:SF1">
    <property type="entry name" value="AUXIN RESPONSE FACTOR 9"/>
    <property type="match status" value="1"/>
</dbReference>
<gene>
    <name evidence="7" type="ORF">OIU74_005211</name>
</gene>
<dbReference type="InterPro" id="IPR015300">
    <property type="entry name" value="DNA-bd_pseudobarrel_sf"/>
</dbReference>
<reference evidence="7" key="1">
    <citation type="submission" date="2022-11" db="EMBL/GenBank/DDBJ databases">
        <authorList>
            <person name="Hyden B.L."/>
            <person name="Feng K."/>
            <person name="Yates T."/>
            <person name="Jawdy S."/>
            <person name="Smart L.B."/>
            <person name="Muchero W."/>
        </authorList>
    </citation>
    <scope>NUCLEOTIDE SEQUENCE</scope>
    <source>
        <tissue evidence="7">Shoot tip</tissue>
    </source>
</reference>
<evidence type="ECO:0000256" key="5">
    <source>
        <dbReference type="ARBA" id="ARBA00023242"/>
    </source>
</evidence>
<keyword evidence="3" id="KW-0238">DNA-binding</keyword>
<feature type="compositionally biased region" description="Polar residues" evidence="6">
    <location>
        <begin position="12"/>
        <end position="37"/>
    </location>
</feature>
<dbReference type="Gene3D" id="2.40.330.10">
    <property type="entry name" value="DNA-binding pseudobarrel domain"/>
    <property type="match status" value="1"/>
</dbReference>
<evidence type="ECO:0000256" key="3">
    <source>
        <dbReference type="ARBA" id="ARBA00023125"/>
    </source>
</evidence>
<sequence>MALNRVEMLQQIEPTNSDSCPSQPSRPTVGFSDTSTHGGFSVLRKHASECLPPLDMIQPTPTQERMAI</sequence>
<organism evidence="7 8">
    <name type="scientific">Salix koriyanagi</name>
    <dbReference type="NCBI Taxonomy" id="2511006"/>
    <lineage>
        <taxon>Eukaryota</taxon>
        <taxon>Viridiplantae</taxon>
        <taxon>Streptophyta</taxon>
        <taxon>Embryophyta</taxon>
        <taxon>Tracheophyta</taxon>
        <taxon>Spermatophyta</taxon>
        <taxon>Magnoliopsida</taxon>
        <taxon>eudicotyledons</taxon>
        <taxon>Gunneridae</taxon>
        <taxon>Pentapetalae</taxon>
        <taxon>rosids</taxon>
        <taxon>fabids</taxon>
        <taxon>Malpighiales</taxon>
        <taxon>Salicaceae</taxon>
        <taxon>Saliceae</taxon>
        <taxon>Salix</taxon>
    </lineage>
</organism>
<dbReference type="GO" id="GO:0005634">
    <property type="term" value="C:nucleus"/>
    <property type="evidence" value="ECO:0007669"/>
    <property type="project" value="UniProtKB-SubCell"/>
</dbReference>
<name>A0A9Q0ZG80_9ROSI</name>
<evidence type="ECO:0000256" key="1">
    <source>
        <dbReference type="ARBA" id="ARBA00004123"/>
    </source>
</evidence>
<accession>A0A9Q0ZG80</accession>
<dbReference type="InterPro" id="IPR044835">
    <property type="entry name" value="ARF_plant"/>
</dbReference>
<keyword evidence="4" id="KW-0804">Transcription</keyword>